<protein>
    <submittedName>
        <fullName evidence="2">Uncharacterized protein</fullName>
    </submittedName>
</protein>
<keyword evidence="3" id="KW-1185">Reference proteome</keyword>
<organism evidence="2 3">
    <name type="scientific">Marasmiellus scandens</name>
    <dbReference type="NCBI Taxonomy" id="2682957"/>
    <lineage>
        <taxon>Eukaryota</taxon>
        <taxon>Fungi</taxon>
        <taxon>Dikarya</taxon>
        <taxon>Basidiomycota</taxon>
        <taxon>Agaricomycotina</taxon>
        <taxon>Agaricomycetes</taxon>
        <taxon>Agaricomycetidae</taxon>
        <taxon>Agaricales</taxon>
        <taxon>Marasmiineae</taxon>
        <taxon>Omphalotaceae</taxon>
        <taxon>Marasmiellus</taxon>
    </lineage>
</organism>
<gene>
    <name evidence="2" type="ORF">VKT23_019406</name>
</gene>
<accession>A0ABR1IQU2</accession>
<dbReference type="Proteomes" id="UP001498398">
    <property type="component" value="Unassembled WGS sequence"/>
</dbReference>
<name>A0ABR1IQU2_9AGAR</name>
<proteinExistence type="predicted"/>
<evidence type="ECO:0000313" key="2">
    <source>
        <dbReference type="EMBL" id="KAK7435875.1"/>
    </source>
</evidence>
<reference evidence="2 3" key="1">
    <citation type="submission" date="2024-01" db="EMBL/GenBank/DDBJ databases">
        <title>A draft genome for the cacao thread blight pathogen Marasmiellus scandens.</title>
        <authorList>
            <person name="Baruah I.K."/>
            <person name="Leung J."/>
            <person name="Bukari Y."/>
            <person name="Amoako-Attah I."/>
            <person name="Meinhardt L.W."/>
            <person name="Bailey B.A."/>
            <person name="Cohen S.P."/>
        </authorList>
    </citation>
    <scope>NUCLEOTIDE SEQUENCE [LARGE SCALE GENOMIC DNA]</scope>
    <source>
        <strain evidence="2 3">GH-19</strain>
    </source>
</reference>
<sequence length="148" mass="17179">MTQAMEEEGNKEAAKTWKYILKCVKKLTHAGMSDEEDGEQEVTIDGQADVIQVRFVKELPWRHPAIRDMLKMVDGTRGCEDAIFRQQGRPPLKRIRVNEPPVKKWDPPAKLPKSFYNPSYLEGLKHEHQIRKLKISDKHFPLYKVAAK</sequence>
<evidence type="ECO:0000313" key="3">
    <source>
        <dbReference type="Proteomes" id="UP001498398"/>
    </source>
</evidence>
<evidence type="ECO:0000256" key="1">
    <source>
        <dbReference type="SAM" id="MobiDB-lite"/>
    </source>
</evidence>
<feature type="region of interest" description="Disordered" evidence="1">
    <location>
        <begin position="90"/>
        <end position="110"/>
    </location>
</feature>
<dbReference type="EMBL" id="JBANRG010000101">
    <property type="protein sequence ID" value="KAK7435875.1"/>
    <property type="molecule type" value="Genomic_DNA"/>
</dbReference>
<comment type="caution">
    <text evidence="2">The sequence shown here is derived from an EMBL/GenBank/DDBJ whole genome shotgun (WGS) entry which is preliminary data.</text>
</comment>